<name>A0A6I0ERL2_9FIRM</name>
<reference evidence="1 2" key="1">
    <citation type="submission" date="2019-10" db="EMBL/GenBank/DDBJ databases">
        <title>Whole-genome sequence of the extremophile Heliorestis acidaminivorans DSM 24790.</title>
        <authorList>
            <person name="Kyndt J.A."/>
            <person name="Meyer T.E."/>
        </authorList>
    </citation>
    <scope>NUCLEOTIDE SEQUENCE [LARGE SCALE GENOMIC DNA]</scope>
    <source>
        <strain evidence="1 2">DSM 24790</strain>
    </source>
</reference>
<organism evidence="1 2">
    <name type="scientific">Heliorestis acidaminivorans</name>
    <dbReference type="NCBI Taxonomy" id="553427"/>
    <lineage>
        <taxon>Bacteria</taxon>
        <taxon>Bacillati</taxon>
        <taxon>Bacillota</taxon>
        <taxon>Clostridia</taxon>
        <taxon>Eubacteriales</taxon>
        <taxon>Heliobacteriaceae</taxon>
        <taxon>Heliorestis</taxon>
    </lineage>
</organism>
<evidence type="ECO:0000313" key="2">
    <source>
        <dbReference type="Proteomes" id="UP000468766"/>
    </source>
</evidence>
<dbReference type="InterPro" id="IPR038591">
    <property type="entry name" value="NolW-like_sf"/>
</dbReference>
<keyword evidence="2" id="KW-1185">Reference proteome</keyword>
<protein>
    <submittedName>
        <fullName evidence="1">Energy transducer TonB</fullName>
    </submittedName>
</protein>
<gene>
    <name evidence="1" type="ORF">F9B85_13185</name>
</gene>
<dbReference type="EMBL" id="WBXO01000013">
    <property type="protein sequence ID" value="KAB2951316.1"/>
    <property type="molecule type" value="Genomic_DNA"/>
</dbReference>
<dbReference type="Proteomes" id="UP000468766">
    <property type="component" value="Unassembled WGS sequence"/>
</dbReference>
<evidence type="ECO:0000313" key="1">
    <source>
        <dbReference type="EMBL" id="KAB2951316.1"/>
    </source>
</evidence>
<comment type="caution">
    <text evidence="1">The sequence shown here is derived from an EMBL/GenBank/DDBJ whole genome shotgun (WGS) entry which is preliminary data.</text>
</comment>
<dbReference type="InterPro" id="IPR051808">
    <property type="entry name" value="Type_IV_pilus_biogenesis"/>
</dbReference>
<dbReference type="Gene3D" id="3.30.1370.120">
    <property type="match status" value="1"/>
</dbReference>
<dbReference type="RefSeq" id="WP_151621690.1">
    <property type="nucleotide sequence ID" value="NZ_WBXO01000013.1"/>
</dbReference>
<accession>A0A6I0ERL2</accession>
<sequence length="439" mass="48509">MKQPIEKNSLTNLTKNPSKVIKAKKLTALLVAKAMIAGMTLTGFSTTAFADGSFYSSAGYISDTENSAIYETSSAVASSMLSDGGIVSLDMRQVELRDLLSALAIKMNATIFLVDNADKKVDFKADNISARQALNLITQREGLHYIEQGNIIIIGTSGKLHQSFFNQMYLTRFDTVFISSDRVKSLMGQLGITAKSITIDSNSNAIWVQGTVQELQKVRELIRAVDRIENEDNDEEFTLEYRVLTMTQVPPLRAVELLWSMGLQTQYFVLLDNSVLIFDKALIDLWEQIQAVMADLDTIAAREHITFSYQLRHIVAGDAKDWLGEAFGFGGDVNIITHNLDRFGKEIVVVCPPYLETQVRSALGSIDQSRPKVSVPVTSSSNHSALNAMRTLLSQMSGVSVGSFQISRDIGGEGSPNYVLWVEESPDKIQLIKDLVDEM</sequence>
<dbReference type="OrthoDB" id="1786086at2"/>
<dbReference type="PANTHER" id="PTHR30604">
    <property type="entry name" value="PROTEIN TRANSPORT PROTEIN HOFQ"/>
    <property type="match status" value="1"/>
</dbReference>
<dbReference type="AlphaFoldDB" id="A0A6I0ERL2"/>
<dbReference type="PANTHER" id="PTHR30604:SF1">
    <property type="entry name" value="DNA UTILIZATION PROTEIN HOFQ"/>
    <property type="match status" value="1"/>
</dbReference>
<proteinExistence type="predicted"/>